<sequence length="69" mass="8081">MEETITLLSGDGQPVEGRICAMQERHWRDFQTLWQTMLVATDQPDAAWMLSFSRIFRNNSRSSESLYLQ</sequence>
<name>A0A0C1YCX3_9CYAN</name>
<reference evidence="1" key="2">
    <citation type="journal article" date="2015" name="Genome Announc.">
        <title>Draft Genome Sequence of Filamentous Marine Cyanobacterium Lyngbya confervoides Strain BDU141951.</title>
        <authorList>
            <person name="Chandrababunaidu M.M."/>
            <person name="Sen D."/>
            <person name="Tripathy S."/>
        </authorList>
    </citation>
    <scope>NUCLEOTIDE SEQUENCE</scope>
    <source>
        <strain evidence="1">BDU141951</strain>
    </source>
</reference>
<proteinExistence type="predicted"/>
<gene>
    <name evidence="1" type="ORF">QQ91_000005</name>
</gene>
<evidence type="ECO:0000313" key="1">
    <source>
        <dbReference type="EMBL" id="NEV65497.1"/>
    </source>
</evidence>
<dbReference type="AlphaFoldDB" id="A0A0C1YCX3"/>
<organism evidence="1">
    <name type="scientific">Lyngbya confervoides BDU141951</name>
    <dbReference type="NCBI Taxonomy" id="1574623"/>
    <lineage>
        <taxon>Bacteria</taxon>
        <taxon>Bacillati</taxon>
        <taxon>Cyanobacteriota</taxon>
        <taxon>Cyanophyceae</taxon>
        <taxon>Oscillatoriophycideae</taxon>
        <taxon>Oscillatoriales</taxon>
        <taxon>Microcoleaceae</taxon>
        <taxon>Lyngbya</taxon>
    </lineage>
</organism>
<dbReference type="EMBL" id="JTHE02000001">
    <property type="protein sequence ID" value="NEV65497.1"/>
    <property type="molecule type" value="Genomic_DNA"/>
</dbReference>
<comment type="caution">
    <text evidence="1">The sequence shown here is derived from an EMBL/GenBank/DDBJ whole genome shotgun (WGS) entry which is preliminary data.</text>
</comment>
<protein>
    <submittedName>
        <fullName evidence="1">Uncharacterized protein</fullName>
    </submittedName>
</protein>
<accession>A0A0C1YCX3</accession>
<reference evidence="1" key="3">
    <citation type="submission" date="2020-02" db="EMBL/GenBank/DDBJ databases">
        <authorList>
            <person name="Sarangi A.N."/>
            <person name="Ghosh S."/>
            <person name="Mukherjee M."/>
            <person name="Tripathy S."/>
        </authorList>
    </citation>
    <scope>NUCLEOTIDE SEQUENCE</scope>
    <source>
        <strain evidence="1">BDU141951</strain>
    </source>
</reference>
<reference evidence="1" key="1">
    <citation type="submission" date="2014-11" db="EMBL/GenBank/DDBJ databases">
        <authorList>
            <person name="Malar M.C."/>
            <person name="Sen D."/>
            <person name="Tripathy S."/>
        </authorList>
    </citation>
    <scope>NUCLEOTIDE SEQUENCE</scope>
    <source>
        <strain evidence="1">BDU141951</strain>
    </source>
</reference>